<gene>
    <name evidence="5" type="ORF">E6K71_00645</name>
</gene>
<feature type="domain" description="CzcB-like barrel-sandwich hybrid" evidence="4">
    <location>
        <begin position="70"/>
        <end position="191"/>
    </location>
</feature>
<dbReference type="InterPro" id="IPR058647">
    <property type="entry name" value="BSH_CzcB-like"/>
</dbReference>
<dbReference type="PANTHER" id="PTHR30469">
    <property type="entry name" value="MULTIDRUG RESISTANCE PROTEIN MDTA"/>
    <property type="match status" value="1"/>
</dbReference>
<dbReference type="PANTHER" id="PTHR30469:SF11">
    <property type="entry name" value="BLL4320 PROTEIN"/>
    <property type="match status" value="1"/>
</dbReference>
<evidence type="ECO:0000313" key="6">
    <source>
        <dbReference type="Proteomes" id="UP000316292"/>
    </source>
</evidence>
<evidence type="ECO:0000313" key="5">
    <source>
        <dbReference type="EMBL" id="TMQ51243.1"/>
    </source>
</evidence>
<evidence type="ECO:0000259" key="2">
    <source>
        <dbReference type="Pfam" id="PF25954"/>
    </source>
</evidence>
<comment type="caution">
    <text evidence="5">The sequence shown here is derived from an EMBL/GenBank/DDBJ whole genome shotgun (WGS) entry which is preliminary data.</text>
</comment>
<dbReference type="Gene3D" id="2.40.420.20">
    <property type="match status" value="1"/>
</dbReference>
<feature type="domain" description="Multidrug resistance protein MdtA-like C-terminal permuted SH3" evidence="3">
    <location>
        <begin position="310"/>
        <end position="347"/>
    </location>
</feature>
<name>A0A538SIP2_UNCEI</name>
<dbReference type="Proteomes" id="UP000316292">
    <property type="component" value="Unassembled WGS sequence"/>
</dbReference>
<dbReference type="EMBL" id="VBOR01000017">
    <property type="protein sequence ID" value="TMQ51243.1"/>
    <property type="molecule type" value="Genomic_DNA"/>
</dbReference>
<dbReference type="GO" id="GO:1990281">
    <property type="term" value="C:efflux pump complex"/>
    <property type="evidence" value="ECO:0007669"/>
    <property type="project" value="TreeGrafter"/>
</dbReference>
<dbReference type="InterPro" id="IPR006143">
    <property type="entry name" value="RND_pump_MFP"/>
</dbReference>
<evidence type="ECO:0000259" key="3">
    <source>
        <dbReference type="Pfam" id="PF25967"/>
    </source>
</evidence>
<dbReference type="GO" id="GO:0015562">
    <property type="term" value="F:efflux transmembrane transporter activity"/>
    <property type="evidence" value="ECO:0007669"/>
    <property type="project" value="TreeGrafter"/>
</dbReference>
<dbReference type="Pfam" id="PF25973">
    <property type="entry name" value="BSH_CzcB"/>
    <property type="match status" value="1"/>
</dbReference>
<reference evidence="5 6" key="1">
    <citation type="journal article" date="2019" name="Nat. Microbiol.">
        <title>Mediterranean grassland soil C-N compound turnover is dependent on rainfall and depth, and is mediated by genomically divergent microorganisms.</title>
        <authorList>
            <person name="Diamond S."/>
            <person name="Andeer P.F."/>
            <person name="Li Z."/>
            <person name="Crits-Christoph A."/>
            <person name="Burstein D."/>
            <person name="Anantharaman K."/>
            <person name="Lane K.R."/>
            <person name="Thomas B.C."/>
            <person name="Pan C."/>
            <person name="Northen T.R."/>
            <person name="Banfield J.F."/>
        </authorList>
    </citation>
    <scope>NUCLEOTIDE SEQUENCE [LARGE SCALE GENOMIC DNA]</scope>
    <source>
        <strain evidence="5">WS_1</strain>
    </source>
</reference>
<dbReference type="InterPro" id="IPR058792">
    <property type="entry name" value="Beta-barrel_RND_2"/>
</dbReference>
<protein>
    <submittedName>
        <fullName evidence="5">Efflux RND transporter periplasmic adaptor subunit</fullName>
    </submittedName>
</protein>
<evidence type="ECO:0000259" key="4">
    <source>
        <dbReference type="Pfam" id="PF25973"/>
    </source>
</evidence>
<proteinExistence type="inferred from homology"/>
<dbReference type="Gene3D" id="1.10.287.470">
    <property type="entry name" value="Helix hairpin bin"/>
    <property type="match status" value="1"/>
</dbReference>
<dbReference type="Gene3D" id="2.40.50.100">
    <property type="match status" value="1"/>
</dbReference>
<dbReference type="SUPFAM" id="SSF111369">
    <property type="entry name" value="HlyD-like secretion proteins"/>
    <property type="match status" value="1"/>
</dbReference>
<feature type="domain" description="CusB-like beta-barrel" evidence="2">
    <location>
        <begin position="199"/>
        <end position="273"/>
    </location>
</feature>
<dbReference type="Pfam" id="PF25967">
    <property type="entry name" value="RND-MFP_C"/>
    <property type="match status" value="1"/>
</dbReference>
<dbReference type="AlphaFoldDB" id="A0A538SIP2"/>
<dbReference type="Pfam" id="PF25954">
    <property type="entry name" value="Beta-barrel_RND_2"/>
    <property type="match status" value="1"/>
</dbReference>
<accession>A0A538SIP2</accession>
<dbReference type="FunFam" id="2.40.30.170:FF:000010">
    <property type="entry name" value="Efflux RND transporter periplasmic adaptor subunit"/>
    <property type="match status" value="1"/>
</dbReference>
<dbReference type="Gene3D" id="2.40.30.170">
    <property type="match status" value="1"/>
</dbReference>
<evidence type="ECO:0000256" key="1">
    <source>
        <dbReference type="ARBA" id="ARBA00009477"/>
    </source>
</evidence>
<sequence>MNKRMIIMLAAIALFIAAIGSLKFFQIKAAIAQGASWQPPPEAVTTIVASQDKWPATLGVIGTVAAVHGVTVSADLPGIVESISFDSGKRVEAGDVLVRLDTRQERAQLAAAESQRDLSKLNLDRSQQLLQRGVVAQAEFDRMAAESKQAEARVGEIKATIDRKQIRAPFGGTLGIRQVNLGQYLEGGSAVVPLQSMDPVYVNFDVPQQDVASLKPGDVVRVSADSLAAAVPLGTVTAINAVVDQATRNVQIQAIFRNPRGALRPGMFVEVEARLGTSAAVVALPASSVSYAPYGNSVYVVKDLKGKDGKSYRGVEQRFVKLGSGRGDQVAVVSGLTAGEEVVTSGVFKLRNGASVLVNNKIRPSNSSTPKPEDS</sequence>
<organism evidence="5 6">
    <name type="scientific">Eiseniibacteriota bacterium</name>
    <dbReference type="NCBI Taxonomy" id="2212470"/>
    <lineage>
        <taxon>Bacteria</taxon>
        <taxon>Candidatus Eiseniibacteriota</taxon>
    </lineage>
</organism>
<dbReference type="InterPro" id="IPR058627">
    <property type="entry name" value="MdtA-like_C"/>
</dbReference>
<comment type="similarity">
    <text evidence="1">Belongs to the membrane fusion protein (MFP) (TC 8.A.1) family.</text>
</comment>
<dbReference type="NCBIfam" id="TIGR01730">
    <property type="entry name" value="RND_mfp"/>
    <property type="match status" value="1"/>
</dbReference>